<evidence type="ECO:0000313" key="2">
    <source>
        <dbReference type="Proteomes" id="UP000589520"/>
    </source>
</evidence>
<dbReference type="Proteomes" id="UP000589520">
    <property type="component" value="Unassembled WGS sequence"/>
</dbReference>
<dbReference type="AlphaFoldDB" id="A0A7Y9PH26"/>
<sequence length="46" mass="5138">MRRQIDSAVEIDAWLFLPEDSNGKNPVVEMSNLNLHSLSLANLVVT</sequence>
<protein>
    <submittedName>
        <fullName evidence="1">Uncharacterized protein</fullName>
    </submittedName>
</protein>
<reference evidence="1 2" key="1">
    <citation type="submission" date="2020-07" db="EMBL/GenBank/DDBJ databases">
        <title>Genomic Encyclopedia of Type Strains, Phase IV (KMG-V): Genome sequencing to study the core and pangenomes of soil and plant-associated prokaryotes.</title>
        <authorList>
            <person name="Whitman W."/>
        </authorList>
    </citation>
    <scope>NUCLEOTIDE SEQUENCE [LARGE SCALE GENOMIC DNA]</scope>
    <source>
        <strain evidence="1 2">X4EP2</strain>
    </source>
</reference>
<name>A0A7Y9PH26_9BACT</name>
<comment type="caution">
    <text evidence="1">The sequence shown here is derived from an EMBL/GenBank/DDBJ whole genome shotgun (WGS) entry which is preliminary data.</text>
</comment>
<proteinExistence type="predicted"/>
<keyword evidence="2" id="KW-1185">Reference proteome</keyword>
<dbReference type="EMBL" id="JACCCW010000002">
    <property type="protein sequence ID" value="NYF79590.1"/>
    <property type="molecule type" value="Genomic_DNA"/>
</dbReference>
<accession>A0A7Y9PH26</accession>
<organism evidence="1 2">
    <name type="scientific">Granulicella arctica</name>
    <dbReference type="NCBI Taxonomy" id="940613"/>
    <lineage>
        <taxon>Bacteria</taxon>
        <taxon>Pseudomonadati</taxon>
        <taxon>Acidobacteriota</taxon>
        <taxon>Terriglobia</taxon>
        <taxon>Terriglobales</taxon>
        <taxon>Acidobacteriaceae</taxon>
        <taxon>Granulicella</taxon>
    </lineage>
</organism>
<gene>
    <name evidence="1" type="ORF">HDF17_001910</name>
</gene>
<evidence type="ECO:0000313" key="1">
    <source>
        <dbReference type="EMBL" id="NYF79590.1"/>
    </source>
</evidence>